<sequence length="229" mass="25220">VTHDSFFGTASYGYLPPNIIVFLEARFVLLSRELTKMAPKKKKVIRKKSSIPMTPFDYNPPNVFELGVKPYLYVKCKICCTALPHLNFEWPAVPTDLTLSAIKEAIVKRHGGSLPKLTLFKGVVHPEHSLARLSDSTTLKDLGCEGVFMGGPDVVLPTITFYYDFTAACFDDPIAAVEPDTLASRHDISVKLYRKLTAPPAQTVMQRHAAPPAPTPPVPISTSGRVNNK</sequence>
<dbReference type="AlphaFoldDB" id="A0A8J4CWL1"/>
<name>A0A8J4CWL1_9CHLO</name>
<protein>
    <submittedName>
        <fullName evidence="2">Uncharacterized protein</fullName>
    </submittedName>
</protein>
<keyword evidence="3" id="KW-1185">Reference proteome</keyword>
<feature type="compositionally biased region" description="Polar residues" evidence="1">
    <location>
        <begin position="220"/>
        <end position="229"/>
    </location>
</feature>
<accession>A0A8J4CWL1</accession>
<dbReference type="Proteomes" id="UP000747110">
    <property type="component" value="Unassembled WGS sequence"/>
</dbReference>
<dbReference type="EMBL" id="BNCP01000056">
    <property type="protein sequence ID" value="GIL90341.1"/>
    <property type="molecule type" value="Genomic_DNA"/>
</dbReference>
<comment type="caution">
    <text evidence="2">The sequence shown here is derived from an EMBL/GenBank/DDBJ whole genome shotgun (WGS) entry which is preliminary data.</text>
</comment>
<proteinExistence type="predicted"/>
<evidence type="ECO:0000313" key="3">
    <source>
        <dbReference type="Proteomes" id="UP000747110"/>
    </source>
</evidence>
<reference evidence="2" key="1">
    <citation type="journal article" date="2021" name="Proc. Natl. Acad. Sci. U.S.A.">
        <title>Three genomes in the algal genus Volvox reveal the fate of a haploid sex-determining region after a transition to homothallism.</title>
        <authorList>
            <person name="Yamamoto K."/>
            <person name="Hamaji T."/>
            <person name="Kawai-Toyooka H."/>
            <person name="Matsuzaki R."/>
            <person name="Takahashi F."/>
            <person name="Nishimura Y."/>
            <person name="Kawachi M."/>
            <person name="Noguchi H."/>
            <person name="Minakuchi Y."/>
            <person name="Umen J.G."/>
            <person name="Toyoda A."/>
            <person name="Nozaki H."/>
        </authorList>
    </citation>
    <scope>NUCLEOTIDE SEQUENCE</scope>
    <source>
        <strain evidence="2">NIES-3786</strain>
    </source>
</reference>
<evidence type="ECO:0000313" key="2">
    <source>
        <dbReference type="EMBL" id="GIL90341.1"/>
    </source>
</evidence>
<evidence type="ECO:0000256" key="1">
    <source>
        <dbReference type="SAM" id="MobiDB-lite"/>
    </source>
</evidence>
<feature type="region of interest" description="Disordered" evidence="1">
    <location>
        <begin position="203"/>
        <end position="229"/>
    </location>
</feature>
<feature type="non-terminal residue" evidence="2">
    <location>
        <position position="1"/>
    </location>
</feature>
<dbReference type="OrthoDB" id="532464at2759"/>
<organism evidence="2 3">
    <name type="scientific">Volvox reticuliferus</name>
    <dbReference type="NCBI Taxonomy" id="1737510"/>
    <lineage>
        <taxon>Eukaryota</taxon>
        <taxon>Viridiplantae</taxon>
        <taxon>Chlorophyta</taxon>
        <taxon>core chlorophytes</taxon>
        <taxon>Chlorophyceae</taxon>
        <taxon>CS clade</taxon>
        <taxon>Chlamydomonadales</taxon>
        <taxon>Volvocaceae</taxon>
        <taxon>Volvox</taxon>
    </lineage>
</organism>
<gene>
    <name evidence="2" type="ORF">Vretifemale_17985</name>
</gene>